<dbReference type="PANTHER" id="PTHR12592">
    <property type="entry name" value="ATP-DEPENDENT (S)-NAD(P)H-HYDRATE DEHYDRATASE FAMILY MEMBER"/>
    <property type="match status" value="1"/>
</dbReference>
<keyword evidence="8 17" id="KW-0521">NADP</keyword>
<evidence type="ECO:0000256" key="2">
    <source>
        <dbReference type="ARBA" id="ARBA00000909"/>
    </source>
</evidence>
<dbReference type="AlphaFoldDB" id="A0A023BZR9"/>
<gene>
    <name evidence="17" type="primary">nnrD</name>
    <name evidence="18" type="synonym">nnrE</name>
    <name evidence="22" type="ORF">ATO12_01775</name>
</gene>
<comment type="caution">
    <text evidence="17">Lacks conserved residue(s) required for the propagation of feature annotation.</text>
</comment>
<feature type="domain" description="YjeF C-terminal" evidence="20">
    <location>
        <begin position="228"/>
        <end position="499"/>
    </location>
</feature>
<dbReference type="InterPro" id="IPR000631">
    <property type="entry name" value="CARKD"/>
</dbReference>
<comment type="catalytic activity">
    <reaction evidence="2 18 19">
        <text>(6R)-NADPHX = (6S)-NADPHX</text>
        <dbReference type="Rhea" id="RHEA:32227"/>
        <dbReference type="ChEBI" id="CHEBI:64076"/>
        <dbReference type="ChEBI" id="CHEBI:64077"/>
        <dbReference type="EC" id="5.1.99.6"/>
    </reaction>
</comment>
<evidence type="ECO:0000256" key="18">
    <source>
        <dbReference type="HAMAP-Rule" id="MF_01966"/>
    </source>
</evidence>
<evidence type="ECO:0000259" key="20">
    <source>
        <dbReference type="PROSITE" id="PS51383"/>
    </source>
</evidence>
<dbReference type="GO" id="GO:0110051">
    <property type="term" value="P:metabolite repair"/>
    <property type="evidence" value="ECO:0007669"/>
    <property type="project" value="TreeGrafter"/>
</dbReference>
<keyword evidence="6 17" id="KW-0547">Nucleotide-binding</keyword>
<evidence type="ECO:0000256" key="15">
    <source>
        <dbReference type="ARBA" id="ARBA00048238"/>
    </source>
</evidence>
<feature type="binding site" evidence="18">
    <location>
        <begin position="58"/>
        <end position="62"/>
    </location>
    <ligand>
        <name>(6S)-NADPHX</name>
        <dbReference type="ChEBI" id="CHEBI:64076"/>
    </ligand>
</feature>
<feature type="binding site" evidence="17">
    <location>
        <begin position="411"/>
        <end position="415"/>
    </location>
    <ligand>
        <name>AMP</name>
        <dbReference type="ChEBI" id="CHEBI:456215"/>
    </ligand>
</feature>
<evidence type="ECO:0000256" key="3">
    <source>
        <dbReference type="ARBA" id="ARBA00006001"/>
    </source>
</evidence>
<dbReference type="Pfam" id="PF01256">
    <property type="entry name" value="Carb_kinase"/>
    <property type="match status" value="1"/>
</dbReference>
<dbReference type="GO" id="GO:0052856">
    <property type="term" value="F:NAD(P)HX epimerase activity"/>
    <property type="evidence" value="ECO:0007669"/>
    <property type="project" value="UniProtKB-UniRule"/>
</dbReference>
<comment type="similarity">
    <text evidence="3 19">In the N-terminal section; belongs to the NnrE/AIBP family.</text>
</comment>
<evidence type="ECO:0000256" key="7">
    <source>
        <dbReference type="ARBA" id="ARBA00022840"/>
    </source>
</evidence>
<dbReference type="STRING" id="1317122.ATO12_01775"/>
<evidence type="ECO:0000256" key="19">
    <source>
        <dbReference type="PIRNR" id="PIRNR017184"/>
    </source>
</evidence>
<comment type="function">
    <text evidence="17">Catalyzes the dehydration of the S-form of NAD(P)HX at the expense of ADP, which is converted to AMP. Together with NAD(P)HX epimerase, which catalyzes the epimerization of the S- and R-forms, the enzyme allows the repair of both epimers of NAD(P)HX, a damaged form of NAD(P)H that is a result of enzymatic or heat-dependent hydration.</text>
</comment>
<keyword evidence="23" id="KW-1185">Reference proteome</keyword>
<dbReference type="CDD" id="cd01171">
    <property type="entry name" value="YXKO-related"/>
    <property type="match status" value="1"/>
</dbReference>
<dbReference type="GO" id="GO:0046872">
    <property type="term" value="F:metal ion binding"/>
    <property type="evidence" value="ECO:0007669"/>
    <property type="project" value="UniProtKB-UniRule"/>
</dbReference>
<evidence type="ECO:0000313" key="22">
    <source>
        <dbReference type="EMBL" id="EZH75536.1"/>
    </source>
</evidence>
<dbReference type="Proteomes" id="UP000023541">
    <property type="component" value="Unassembled WGS sequence"/>
</dbReference>
<evidence type="ECO:0000256" key="6">
    <source>
        <dbReference type="ARBA" id="ARBA00022741"/>
    </source>
</evidence>
<comment type="function">
    <text evidence="14 19">Bifunctional enzyme that catalyzes the epimerization of the S- and R-forms of NAD(P)HX and the dehydration of the S-form of NAD(P)HX at the expense of ADP, which is converted to AMP. This allows the repair of both epimers of NAD(P)HX, a damaged form of NAD(P)H that is a result of enzymatic or heat-dependent hydration.</text>
</comment>
<dbReference type="RefSeq" id="WP_034238099.1">
    <property type="nucleotide sequence ID" value="NZ_AQRA01000001.1"/>
</dbReference>
<evidence type="ECO:0000256" key="4">
    <source>
        <dbReference type="ARBA" id="ARBA00009524"/>
    </source>
</evidence>
<comment type="cofactor">
    <cofactor evidence="17">
        <name>Mg(2+)</name>
        <dbReference type="ChEBI" id="CHEBI:18420"/>
    </cofactor>
</comment>
<feature type="domain" description="YjeF N-terminal" evidence="21">
    <location>
        <begin position="9"/>
        <end position="218"/>
    </location>
</feature>
<dbReference type="InterPro" id="IPR030677">
    <property type="entry name" value="Nnr"/>
</dbReference>
<dbReference type="GO" id="GO:0016301">
    <property type="term" value="F:kinase activity"/>
    <property type="evidence" value="ECO:0007669"/>
    <property type="project" value="UniProtKB-KW"/>
</dbReference>
<dbReference type="GO" id="GO:0052855">
    <property type="term" value="F:ADP-dependent NAD(P)H-hydrate dehydratase activity"/>
    <property type="evidence" value="ECO:0007669"/>
    <property type="project" value="UniProtKB-UniRule"/>
</dbReference>
<evidence type="ECO:0000256" key="13">
    <source>
        <dbReference type="ARBA" id="ARBA00023268"/>
    </source>
</evidence>
<feature type="binding site" evidence="18">
    <location>
        <begin position="131"/>
        <end position="137"/>
    </location>
    <ligand>
        <name>(6S)-NADPHX</name>
        <dbReference type="ChEBI" id="CHEBI:64076"/>
    </ligand>
</feature>
<dbReference type="InterPro" id="IPR017953">
    <property type="entry name" value="Carbohydrate_kinase_pred_CS"/>
</dbReference>
<dbReference type="InterPro" id="IPR004443">
    <property type="entry name" value="YjeF_N_dom"/>
</dbReference>
<comment type="subunit">
    <text evidence="17">Homotetramer.</text>
</comment>
<keyword evidence="22" id="KW-0418">Kinase</keyword>
<dbReference type="NCBIfam" id="TIGR00197">
    <property type="entry name" value="yjeF_nterm"/>
    <property type="match status" value="1"/>
</dbReference>
<dbReference type="GO" id="GO:0005524">
    <property type="term" value="F:ATP binding"/>
    <property type="evidence" value="ECO:0007669"/>
    <property type="project" value="UniProtKB-UniRule"/>
</dbReference>
<dbReference type="PIRSF" id="PIRSF017184">
    <property type="entry name" value="Nnr"/>
    <property type="match status" value="1"/>
</dbReference>
<sequence>MKIFSAQQMRMADEATMVSAKITSLELMERAATQIFNLIHSRLQGSPIMIHVFCGIGNNGGDGLVVSRLLLEHGYNVKTYIVNFSDNRSQEFLSNYDRLKEIAKDWPIQLKCEEDFPQLKREDIIIDAIFGIGLNRPLVPWVVSLIKHLNTSRCFKLSVDIPSGLYSDKAPDDPEGVIFANVTVTFQLPKLVFFLPETGMYTQDLEVIDIGLDRNFLMQNPGIGVLINKNEILPLYRPRHKFSHKGTYGHCVVIGGSYGKIGSVVLATKAALKTGAGLVTAYIPECGYEVLQTTVPEAMVIADSDDELEEITLDFTPAAIGIGIGLGTGEKTISAFEEFLKENTSPLVIDADGINILAKKPEFLDKLPKKTILTPHPKELERLVGKWKDDFDKIEKAKAFSKQYDCVVIIKGANSITVFEDQLYVNNTGNPGMATAGSGDVLTGMITSLLSQGYDPLHAAVFGVYLHGSSGDIAVQKTGFEGLIASEIISHIGPAFIELFKRPNVEGQQEK</sequence>
<dbReference type="EC" id="4.2.1.136" evidence="19"/>
<evidence type="ECO:0000256" key="14">
    <source>
        <dbReference type="ARBA" id="ARBA00025153"/>
    </source>
</evidence>
<comment type="similarity">
    <text evidence="18">Belongs to the NnrE/AIBP family.</text>
</comment>
<comment type="similarity">
    <text evidence="17">Belongs to the NnrD/CARKD family.</text>
</comment>
<proteinExistence type="inferred from homology"/>
<dbReference type="eggNOG" id="COG0063">
    <property type="taxonomic scope" value="Bacteria"/>
</dbReference>
<dbReference type="PROSITE" id="PS51383">
    <property type="entry name" value="YJEF_C_3"/>
    <property type="match status" value="1"/>
</dbReference>
<evidence type="ECO:0000256" key="5">
    <source>
        <dbReference type="ARBA" id="ARBA00022723"/>
    </source>
</evidence>
<comment type="catalytic activity">
    <reaction evidence="1 18 19">
        <text>(6R)-NADHX = (6S)-NADHX</text>
        <dbReference type="Rhea" id="RHEA:32215"/>
        <dbReference type="ChEBI" id="CHEBI:64074"/>
        <dbReference type="ChEBI" id="CHEBI:64075"/>
        <dbReference type="EC" id="5.1.99.6"/>
    </reaction>
</comment>
<organism evidence="22 23">
    <name type="scientific">Aquimarina atlantica</name>
    <dbReference type="NCBI Taxonomy" id="1317122"/>
    <lineage>
        <taxon>Bacteria</taxon>
        <taxon>Pseudomonadati</taxon>
        <taxon>Bacteroidota</taxon>
        <taxon>Flavobacteriia</taxon>
        <taxon>Flavobacteriales</taxon>
        <taxon>Flavobacteriaceae</taxon>
        <taxon>Aquimarina</taxon>
    </lineage>
</organism>
<dbReference type="SUPFAM" id="SSF64153">
    <property type="entry name" value="YjeF N-terminal domain-like"/>
    <property type="match status" value="1"/>
</dbReference>
<dbReference type="Gene3D" id="3.40.50.10260">
    <property type="entry name" value="YjeF N-terminal domain"/>
    <property type="match status" value="1"/>
</dbReference>
<dbReference type="NCBIfam" id="TIGR00196">
    <property type="entry name" value="yjeF_cterm"/>
    <property type="match status" value="1"/>
</dbReference>
<keyword evidence="7 17" id="KW-0067">ATP-binding</keyword>
<accession>A0A023BZR9</accession>
<keyword evidence="10 17" id="KW-0520">NAD</keyword>
<evidence type="ECO:0000256" key="17">
    <source>
        <dbReference type="HAMAP-Rule" id="MF_01965"/>
    </source>
</evidence>
<dbReference type="eggNOG" id="COG0062">
    <property type="taxonomic scope" value="Bacteria"/>
</dbReference>
<feature type="binding site" evidence="18">
    <location>
        <position position="127"/>
    </location>
    <ligand>
        <name>K(+)</name>
        <dbReference type="ChEBI" id="CHEBI:29103"/>
    </ligand>
</feature>
<dbReference type="InterPro" id="IPR029056">
    <property type="entry name" value="Ribokinase-like"/>
</dbReference>
<dbReference type="EC" id="5.1.99.6" evidence="19"/>
<reference evidence="22 23" key="1">
    <citation type="submission" date="2014-04" db="EMBL/GenBank/DDBJ databases">
        <title>Aquimarina sp. 22II-S11-z7 Genome Sequencing.</title>
        <authorList>
            <person name="Lai Q."/>
        </authorList>
    </citation>
    <scope>NUCLEOTIDE SEQUENCE [LARGE SCALE GENOMIC DNA]</scope>
    <source>
        <strain evidence="22 23">22II-S11-z7</strain>
    </source>
</reference>
<dbReference type="GO" id="GO:0046496">
    <property type="term" value="P:nicotinamide nucleotide metabolic process"/>
    <property type="evidence" value="ECO:0007669"/>
    <property type="project" value="UniProtKB-UniRule"/>
</dbReference>
<dbReference type="OrthoDB" id="9806925at2"/>
<keyword evidence="9 18" id="KW-0630">Potassium</keyword>
<dbReference type="PROSITE" id="PS01050">
    <property type="entry name" value="YJEF_C_2"/>
    <property type="match status" value="1"/>
</dbReference>
<keyword evidence="13" id="KW-0511">Multifunctional enzyme</keyword>
<name>A0A023BZR9_9FLAO</name>
<protein>
    <recommendedName>
        <fullName evidence="19">Bifunctional NAD(P)H-hydrate repair enzyme</fullName>
    </recommendedName>
    <alternativeName>
        <fullName evidence="19">Nicotinamide nucleotide repair protein</fullName>
    </alternativeName>
    <domain>
        <recommendedName>
            <fullName evidence="19">ADP-dependent (S)-NAD(P)H-hydrate dehydratase</fullName>
            <ecNumber evidence="19">4.2.1.136</ecNumber>
        </recommendedName>
        <alternativeName>
            <fullName evidence="19">ADP-dependent NAD(P)HX dehydratase</fullName>
        </alternativeName>
    </domain>
    <domain>
        <recommendedName>
            <fullName evidence="19">NAD(P)H-hydrate epimerase</fullName>
            <ecNumber evidence="19">5.1.99.6</ecNumber>
        </recommendedName>
    </domain>
</protein>
<dbReference type="InterPro" id="IPR036652">
    <property type="entry name" value="YjeF_N_dom_sf"/>
</dbReference>
<dbReference type="PANTHER" id="PTHR12592:SF0">
    <property type="entry name" value="ATP-DEPENDENT (S)-NAD(P)H-HYDRATE DEHYDRATASE"/>
    <property type="match status" value="1"/>
</dbReference>
<evidence type="ECO:0000256" key="9">
    <source>
        <dbReference type="ARBA" id="ARBA00022958"/>
    </source>
</evidence>
<evidence type="ECO:0000313" key="23">
    <source>
        <dbReference type="Proteomes" id="UP000023541"/>
    </source>
</evidence>
<dbReference type="PROSITE" id="PS51385">
    <property type="entry name" value="YJEF_N"/>
    <property type="match status" value="1"/>
</dbReference>
<feature type="binding site" evidence="17">
    <location>
        <position position="439"/>
    </location>
    <ligand>
        <name>AMP</name>
        <dbReference type="ChEBI" id="CHEBI:456215"/>
    </ligand>
</feature>
<evidence type="ECO:0000256" key="16">
    <source>
        <dbReference type="ARBA" id="ARBA00049209"/>
    </source>
</evidence>
<keyword evidence="11 18" id="KW-0413">Isomerase</keyword>
<comment type="similarity">
    <text evidence="4 19">In the C-terminal section; belongs to the NnrD/CARKD family.</text>
</comment>
<evidence type="ECO:0000256" key="8">
    <source>
        <dbReference type="ARBA" id="ARBA00022857"/>
    </source>
</evidence>
<dbReference type="HAMAP" id="MF_01965">
    <property type="entry name" value="NADHX_dehydratase"/>
    <property type="match status" value="1"/>
</dbReference>
<evidence type="ECO:0000256" key="10">
    <source>
        <dbReference type="ARBA" id="ARBA00023027"/>
    </source>
</evidence>
<comment type="catalytic activity">
    <reaction evidence="16 17 19">
        <text>(6S)-NADPHX + ADP = AMP + phosphate + NADPH + H(+)</text>
        <dbReference type="Rhea" id="RHEA:32235"/>
        <dbReference type="ChEBI" id="CHEBI:15378"/>
        <dbReference type="ChEBI" id="CHEBI:43474"/>
        <dbReference type="ChEBI" id="CHEBI:57783"/>
        <dbReference type="ChEBI" id="CHEBI:64076"/>
        <dbReference type="ChEBI" id="CHEBI:456215"/>
        <dbReference type="ChEBI" id="CHEBI:456216"/>
        <dbReference type="EC" id="4.2.1.136"/>
    </reaction>
</comment>
<feature type="binding site" evidence="17">
    <location>
        <position position="376"/>
    </location>
    <ligand>
        <name>(6S)-NADPHX</name>
        <dbReference type="ChEBI" id="CHEBI:64076"/>
    </ligand>
</feature>
<evidence type="ECO:0000259" key="21">
    <source>
        <dbReference type="PROSITE" id="PS51385"/>
    </source>
</evidence>
<dbReference type="Gene3D" id="3.40.1190.20">
    <property type="match status" value="1"/>
</dbReference>
<dbReference type="SUPFAM" id="SSF53613">
    <property type="entry name" value="Ribokinase-like"/>
    <property type="match status" value="1"/>
</dbReference>
<feature type="binding site" evidence="17">
    <location>
        <position position="325"/>
    </location>
    <ligand>
        <name>(6S)-NADPHX</name>
        <dbReference type="ChEBI" id="CHEBI:64076"/>
    </ligand>
</feature>
<evidence type="ECO:0000256" key="11">
    <source>
        <dbReference type="ARBA" id="ARBA00023235"/>
    </source>
</evidence>
<feature type="binding site" evidence="18">
    <location>
        <position position="163"/>
    </location>
    <ligand>
        <name>K(+)</name>
        <dbReference type="ChEBI" id="CHEBI:29103"/>
    </ligand>
</feature>
<comment type="function">
    <text evidence="18">Catalyzes the epimerization of the S- and R-forms of NAD(P)HX, a damaged form of NAD(P)H that is a result of enzymatic or heat-dependent hydration. This is a prerequisite for the S-specific NAD(P)H-hydrate dehydratase to allow the repair of both epimers of NAD(P)HX.</text>
</comment>
<dbReference type="HAMAP" id="MF_01966">
    <property type="entry name" value="NADHX_epimerase"/>
    <property type="match status" value="1"/>
</dbReference>
<comment type="catalytic activity">
    <reaction evidence="15 17 19">
        <text>(6S)-NADHX + ADP = AMP + phosphate + NADH + H(+)</text>
        <dbReference type="Rhea" id="RHEA:32223"/>
        <dbReference type="ChEBI" id="CHEBI:15378"/>
        <dbReference type="ChEBI" id="CHEBI:43474"/>
        <dbReference type="ChEBI" id="CHEBI:57945"/>
        <dbReference type="ChEBI" id="CHEBI:64074"/>
        <dbReference type="ChEBI" id="CHEBI:456215"/>
        <dbReference type="ChEBI" id="CHEBI:456216"/>
        <dbReference type="EC" id="4.2.1.136"/>
    </reaction>
</comment>
<feature type="binding site" evidence="17">
    <location>
        <position position="440"/>
    </location>
    <ligand>
        <name>(6S)-NADPHX</name>
        <dbReference type="ChEBI" id="CHEBI:64076"/>
    </ligand>
</feature>
<dbReference type="EMBL" id="AQRA01000001">
    <property type="protein sequence ID" value="EZH75536.1"/>
    <property type="molecule type" value="Genomic_DNA"/>
</dbReference>
<keyword evidence="12 17" id="KW-0456">Lyase</keyword>
<feature type="binding site" evidence="18">
    <location>
        <position position="59"/>
    </location>
    <ligand>
        <name>K(+)</name>
        <dbReference type="ChEBI" id="CHEBI:29103"/>
    </ligand>
</feature>
<keyword evidence="5 18" id="KW-0479">Metal-binding</keyword>
<evidence type="ECO:0000256" key="12">
    <source>
        <dbReference type="ARBA" id="ARBA00023239"/>
    </source>
</evidence>
<comment type="cofactor">
    <cofactor evidence="18 19">
        <name>K(+)</name>
        <dbReference type="ChEBI" id="CHEBI:29103"/>
    </cofactor>
    <text evidence="18 19">Binds 1 potassium ion per subunit.</text>
</comment>
<keyword evidence="22" id="KW-0808">Transferase</keyword>
<evidence type="ECO:0000256" key="1">
    <source>
        <dbReference type="ARBA" id="ARBA00000013"/>
    </source>
</evidence>
<comment type="caution">
    <text evidence="22">The sequence shown here is derived from an EMBL/GenBank/DDBJ whole genome shotgun (WGS) entry which is preliminary data.</text>
</comment>
<feature type="binding site" evidence="18">
    <location>
        <position position="160"/>
    </location>
    <ligand>
        <name>(6S)-NADPHX</name>
        <dbReference type="ChEBI" id="CHEBI:64076"/>
    </ligand>
</feature>
<dbReference type="Pfam" id="PF03853">
    <property type="entry name" value="YjeF_N"/>
    <property type="match status" value="1"/>
</dbReference>